<dbReference type="RefSeq" id="WP_005885639.1">
    <property type="nucleotide sequence ID" value="NZ_CP028102.1"/>
</dbReference>
<name>A0ABM6TXR9_FUSMR</name>
<dbReference type="GeneID" id="62763668"/>
<sequence length="87" mass="10416">MESKITNLIFLSRKYNENSDEDINLTVEEGKPTVYVMGDRYQANTWEEVLDKAIRTITRWIEEEKKSHSKEYKEENEIAKKWEQIAC</sequence>
<reference evidence="2" key="1">
    <citation type="journal article" date="2018" name="MSphere">
        <title>Fusobacterium Genomics Using MinION and Illumina Sequencing Enables Genome Completion and Correction.</title>
        <authorList>
            <person name="Todd S.M."/>
            <person name="Settlage R.E."/>
            <person name="Lahmers K.K."/>
            <person name="Slade D.J."/>
        </authorList>
    </citation>
    <scope>NUCLEOTIDE SEQUENCE [LARGE SCALE GENOMIC DNA]</scope>
    <source>
        <strain evidence="2">ATCC 9817</strain>
    </source>
</reference>
<evidence type="ECO:0000313" key="2">
    <source>
        <dbReference type="Proteomes" id="UP000240258"/>
    </source>
</evidence>
<protein>
    <submittedName>
        <fullName evidence="1">Uncharacterized protein</fullName>
    </submittedName>
</protein>
<keyword evidence="2" id="KW-1185">Reference proteome</keyword>
<proteinExistence type="predicted"/>
<dbReference type="Proteomes" id="UP000240258">
    <property type="component" value="Chromosome"/>
</dbReference>
<gene>
    <name evidence="1" type="ORF">C4N19_09020</name>
</gene>
<organism evidence="1 2">
    <name type="scientific">Fusobacterium mortiferum ATCC 9817</name>
    <dbReference type="NCBI Taxonomy" id="469616"/>
    <lineage>
        <taxon>Bacteria</taxon>
        <taxon>Fusobacteriati</taxon>
        <taxon>Fusobacteriota</taxon>
        <taxon>Fusobacteriia</taxon>
        <taxon>Fusobacteriales</taxon>
        <taxon>Fusobacteriaceae</taxon>
        <taxon>Fusobacterium</taxon>
    </lineage>
</organism>
<evidence type="ECO:0000313" key="1">
    <source>
        <dbReference type="EMBL" id="AVQ19224.1"/>
    </source>
</evidence>
<accession>A0ABM6TXR9</accession>
<dbReference type="EMBL" id="CP028102">
    <property type="protein sequence ID" value="AVQ19224.1"/>
    <property type="molecule type" value="Genomic_DNA"/>
</dbReference>